<sequence>MTDVASPLHYGDPPNLGPFVLQARLRSEPAGLVYLAYGPDQRPVSVAVLTRGAALDAAARERFVTSIRAAASGHGGTRGGVRGLWARAVRGRAPRVIAMSGGRAPWVATPHVPGRAGAEWFLAPVMVSGTLIGERHGPDFVPYWLPDRSPAVPPPPPPPPPPTETRRAVTAAASVLTGLTALLAVVLLLLFGAESRVEQPRRPLPPTVYEPTPPPVPTQRPETPTPKPTPGETGTGTPAPSPDDTDEGAPI</sequence>
<evidence type="ECO:0000256" key="2">
    <source>
        <dbReference type="SAM" id="Phobius"/>
    </source>
</evidence>
<dbReference type="RefSeq" id="WP_093171873.1">
    <property type="nucleotide sequence ID" value="NZ_FNCN01000018.1"/>
</dbReference>
<keyword evidence="2" id="KW-0812">Transmembrane</keyword>
<keyword evidence="2" id="KW-0472">Membrane</keyword>
<evidence type="ECO:0000256" key="1">
    <source>
        <dbReference type="SAM" id="MobiDB-lite"/>
    </source>
</evidence>
<reference evidence="3 4" key="1">
    <citation type="submission" date="2016-10" db="EMBL/GenBank/DDBJ databases">
        <authorList>
            <person name="de Groot N.N."/>
        </authorList>
    </citation>
    <scope>NUCLEOTIDE SEQUENCE [LARGE SCALE GENOMIC DNA]</scope>
    <source>
        <strain evidence="3 4">CPCC 201354</strain>
    </source>
</reference>
<evidence type="ECO:0000313" key="4">
    <source>
        <dbReference type="Proteomes" id="UP000198923"/>
    </source>
</evidence>
<dbReference type="OrthoDB" id="3811077at2"/>
<protein>
    <submittedName>
        <fullName evidence="3">Uncharacterized protein</fullName>
    </submittedName>
</protein>
<gene>
    <name evidence="3" type="ORF">SAMN05421505_118109</name>
</gene>
<keyword evidence="2" id="KW-1133">Transmembrane helix</keyword>
<feature type="compositionally biased region" description="Pro residues" evidence="1">
    <location>
        <begin position="151"/>
        <end position="163"/>
    </location>
</feature>
<dbReference type="AlphaFoldDB" id="A0A1G8DNE0"/>
<proteinExistence type="predicted"/>
<name>A0A1G8DNE0_9ACTN</name>
<feature type="compositionally biased region" description="Pro residues" evidence="1">
    <location>
        <begin position="202"/>
        <end position="229"/>
    </location>
</feature>
<feature type="transmembrane region" description="Helical" evidence="2">
    <location>
        <begin position="168"/>
        <end position="192"/>
    </location>
</feature>
<dbReference type="STRING" id="504805.SAMN05421505_118109"/>
<organism evidence="3 4">
    <name type="scientific">Sinosporangium album</name>
    <dbReference type="NCBI Taxonomy" id="504805"/>
    <lineage>
        <taxon>Bacteria</taxon>
        <taxon>Bacillati</taxon>
        <taxon>Actinomycetota</taxon>
        <taxon>Actinomycetes</taxon>
        <taxon>Streptosporangiales</taxon>
        <taxon>Streptosporangiaceae</taxon>
        <taxon>Sinosporangium</taxon>
    </lineage>
</organism>
<dbReference type="EMBL" id="FNCN01000018">
    <property type="protein sequence ID" value="SDH59039.1"/>
    <property type="molecule type" value="Genomic_DNA"/>
</dbReference>
<feature type="region of interest" description="Disordered" evidence="1">
    <location>
        <begin position="198"/>
        <end position="251"/>
    </location>
</feature>
<feature type="region of interest" description="Disordered" evidence="1">
    <location>
        <begin position="147"/>
        <end position="167"/>
    </location>
</feature>
<keyword evidence="4" id="KW-1185">Reference proteome</keyword>
<dbReference type="Proteomes" id="UP000198923">
    <property type="component" value="Unassembled WGS sequence"/>
</dbReference>
<evidence type="ECO:0000313" key="3">
    <source>
        <dbReference type="EMBL" id="SDH59039.1"/>
    </source>
</evidence>
<accession>A0A1G8DNE0</accession>